<dbReference type="Proteomes" id="UP000765509">
    <property type="component" value="Unassembled WGS sequence"/>
</dbReference>
<feature type="region of interest" description="Disordered" evidence="1">
    <location>
        <begin position="90"/>
        <end position="133"/>
    </location>
</feature>
<dbReference type="AlphaFoldDB" id="A0A9Q3FUI9"/>
<gene>
    <name evidence="2" type="ORF">O181_083883</name>
</gene>
<name>A0A9Q3FUI9_9BASI</name>
<evidence type="ECO:0000313" key="3">
    <source>
        <dbReference type="Proteomes" id="UP000765509"/>
    </source>
</evidence>
<reference evidence="2" key="1">
    <citation type="submission" date="2021-03" db="EMBL/GenBank/DDBJ databases">
        <title>Draft genome sequence of rust myrtle Austropuccinia psidii MF-1, a brazilian biotype.</title>
        <authorList>
            <person name="Quecine M.C."/>
            <person name="Pachon D.M.R."/>
            <person name="Bonatelli M.L."/>
            <person name="Correr F.H."/>
            <person name="Franceschini L.M."/>
            <person name="Leite T.F."/>
            <person name="Margarido G.R.A."/>
            <person name="Almeida C.A."/>
            <person name="Ferrarezi J.A."/>
            <person name="Labate C.A."/>
        </authorList>
    </citation>
    <scope>NUCLEOTIDE SEQUENCE</scope>
    <source>
        <strain evidence="2">MF-1</strain>
    </source>
</reference>
<comment type="caution">
    <text evidence="2">The sequence shown here is derived from an EMBL/GenBank/DDBJ whole genome shotgun (WGS) entry which is preliminary data.</text>
</comment>
<evidence type="ECO:0000313" key="2">
    <source>
        <dbReference type="EMBL" id="MBW0544168.1"/>
    </source>
</evidence>
<proteinExistence type="predicted"/>
<organism evidence="2 3">
    <name type="scientific">Austropuccinia psidii MF-1</name>
    <dbReference type="NCBI Taxonomy" id="1389203"/>
    <lineage>
        <taxon>Eukaryota</taxon>
        <taxon>Fungi</taxon>
        <taxon>Dikarya</taxon>
        <taxon>Basidiomycota</taxon>
        <taxon>Pucciniomycotina</taxon>
        <taxon>Pucciniomycetes</taxon>
        <taxon>Pucciniales</taxon>
        <taxon>Sphaerophragmiaceae</taxon>
        <taxon>Austropuccinia</taxon>
    </lineage>
</organism>
<protein>
    <submittedName>
        <fullName evidence="2">Uncharacterized protein</fullName>
    </submittedName>
</protein>
<feature type="compositionally biased region" description="Acidic residues" evidence="1">
    <location>
        <begin position="108"/>
        <end position="133"/>
    </location>
</feature>
<sequence>MSDTMINTKILQKCGVELEHYSKSRYVEPCSTEYYINAMEDIINRTGIGKTSTRHSVESNIMPKTSREYRRPEIPILKCHKCGITSNLASTSTKDSKMNEAQVFEEVQCTEEKEESDQDSEISEDVPEEYFHI</sequence>
<dbReference type="EMBL" id="AVOT02048983">
    <property type="protein sequence ID" value="MBW0544168.1"/>
    <property type="molecule type" value="Genomic_DNA"/>
</dbReference>
<evidence type="ECO:0000256" key="1">
    <source>
        <dbReference type="SAM" id="MobiDB-lite"/>
    </source>
</evidence>
<keyword evidence="3" id="KW-1185">Reference proteome</keyword>
<accession>A0A9Q3FUI9</accession>